<accession>A0ABZ0PIG4</accession>
<name>A0ABZ0PIG4_9PROT</name>
<organism evidence="17 18">
    <name type="scientific">Sediminicoccus rosea</name>
    <dbReference type="NCBI Taxonomy" id="1225128"/>
    <lineage>
        <taxon>Bacteria</taxon>
        <taxon>Pseudomonadati</taxon>
        <taxon>Pseudomonadota</taxon>
        <taxon>Alphaproteobacteria</taxon>
        <taxon>Acetobacterales</taxon>
        <taxon>Roseomonadaceae</taxon>
        <taxon>Sediminicoccus</taxon>
    </lineage>
</organism>
<evidence type="ECO:0000256" key="12">
    <source>
        <dbReference type="ARBA" id="ARBA00023244"/>
    </source>
</evidence>
<comment type="pathway">
    <text evidence="2 15">Porphyrin-containing compound metabolism; protoporphyrin-IX biosynthesis; protoporphyrinogen-IX from coproporphyrinogen-III (AdoMet route): step 1/1.</text>
</comment>
<evidence type="ECO:0000256" key="4">
    <source>
        <dbReference type="ARBA" id="ARBA00011245"/>
    </source>
</evidence>
<evidence type="ECO:0000256" key="3">
    <source>
        <dbReference type="ARBA" id="ARBA00005493"/>
    </source>
</evidence>
<dbReference type="InterPro" id="IPR034505">
    <property type="entry name" value="Coproporphyrinogen-III_oxidase"/>
</dbReference>
<keyword evidence="9 15" id="KW-0560">Oxidoreductase</keyword>
<comment type="catalytic activity">
    <reaction evidence="14 15">
        <text>coproporphyrinogen III + 2 S-adenosyl-L-methionine = protoporphyrinogen IX + 2 5'-deoxyadenosine + 2 L-methionine + 2 CO2</text>
        <dbReference type="Rhea" id="RHEA:15425"/>
        <dbReference type="ChEBI" id="CHEBI:16526"/>
        <dbReference type="ChEBI" id="CHEBI:17319"/>
        <dbReference type="ChEBI" id="CHEBI:57307"/>
        <dbReference type="ChEBI" id="CHEBI:57309"/>
        <dbReference type="ChEBI" id="CHEBI:57844"/>
        <dbReference type="ChEBI" id="CHEBI:59789"/>
        <dbReference type="EC" id="1.3.98.3"/>
    </reaction>
</comment>
<dbReference type="PANTHER" id="PTHR13932:SF6">
    <property type="entry name" value="OXYGEN-INDEPENDENT COPROPORPHYRINOGEN III OXIDASE"/>
    <property type="match status" value="1"/>
</dbReference>
<evidence type="ECO:0000259" key="16">
    <source>
        <dbReference type="PROSITE" id="PS51918"/>
    </source>
</evidence>
<keyword evidence="8 15" id="KW-0479">Metal-binding</keyword>
<dbReference type="SMART" id="SM00729">
    <property type="entry name" value="Elp3"/>
    <property type="match status" value="1"/>
</dbReference>
<dbReference type="EMBL" id="CP137852">
    <property type="protein sequence ID" value="WPB85071.1"/>
    <property type="molecule type" value="Genomic_DNA"/>
</dbReference>
<evidence type="ECO:0000313" key="18">
    <source>
        <dbReference type="Proteomes" id="UP001305521"/>
    </source>
</evidence>
<keyword evidence="12 15" id="KW-0627">Porphyrin biosynthesis</keyword>
<evidence type="ECO:0000256" key="10">
    <source>
        <dbReference type="ARBA" id="ARBA00023004"/>
    </source>
</evidence>
<dbReference type="CDD" id="cd01335">
    <property type="entry name" value="Radical_SAM"/>
    <property type="match status" value="1"/>
</dbReference>
<dbReference type="NCBIfam" id="TIGR00538">
    <property type="entry name" value="hemN"/>
    <property type="match status" value="1"/>
</dbReference>
<evidence type="ECO:0000256" key="9">
    <source>
        <dbReference type="ARBA" id="ARBA00023002"/>
    </source>
</evidence>
<keyword evidence="5 15" id="KW-0004">4Fe-4S</keyword>
<keyword evidence="18" id="KW-1185">Reference proteome</keyword>
<dbReference type="InterPro" id="IPR006638">
    <property type="entry name" value="Elp3/MiaA/NifB-like_rSAM"/>
</dbReference>
<dbReference type="InterPro" id="IPR023404">
    <property type="entry name" value="rSAM_horseshoe"/>
</dbReference>
<keyword evidence="10 15" id="KW-0408">Iron</keyword>
<dbReference type="EC" id="1.3.98.3" evidence="15"/>
<dbReference type="SFLD" id="SFLDS00029">
    <property type="entry name" value="Radical_SAM"/>
    <property type="match status" value="1"/>
</dbReference>
<proteinExistence type="inferred from homology"/>
<comment type="subunit">
    <text evidence="4">Monomer.</text>
</comment>
<dbReference type="PROSITE" id="PS51918">
    <property type="entry name" value="RADICAL_SAM"/>
    <property type="match status" value="1"/>
</dbReference>
<gene>
    <name evidence="17" type="primary">hemN</name>
    <name evidence="17" type="ORF">R9Z33_23640</name>
</gene>
<evidence type="ECO:0000256" key="6">
    <source>
        <dbReference type="ARBA" id="ARBA00022490"/>
    </source>
</evidence>
<keyword evidence="7 15" id="KW-0949">S-adenosyl-L-methionine</keyword>
<dbReference type="InterPro" id="IPR004558">
    <property type="entry name" value="Coprogen_oxidase_HemN"/>
</dbReference>
<evidence type="ECO:0000256" key="5">
    <source>
        <dbReference type="ARBA" id="ARBA00022485"/>
    </source>
</evidence>
<keyword evidence="11 15" id="KW-0411">Iron-sulfur</keyword>
<sequence length="446" mass="47748">MDTLARPAPPVALTANLPRYTSYPTAPHFGPMEEGLYREWLAAMPPGSALSLYVHIPFCHELCWYCGCHTSVTRNDARVARYAAALETEAGTLARALPADGIVQHLHLGGGTPSALGGPRLTKLMGRLRALFPFAPQAELSVELDPRTLTQEVVDALATAGFNRASLGLQDANAEVQERMGRVQPAEMVAAAVTRLRNAGISRINLDMMYGLPGQDRDHVRATAALAAELGADRVAVFGYAHVPWMKPSQKAIRPEDLPGPEARLEQAECAAEALRAAGFVSIGLDHFARPGDSMARASKDGRLRRNFQGYTTDQADHLLGLGASSIGATPRGYAQNIPDERGYVAAVEAGRLPIARGLTLTAEDVVRRTAIERVMCDLALDLDALPAAVLATARPALEALEAQGMVRLSGAWLTVPEESRPYLRHVAACFDAYLGQGKGRHSAAV</sequence>
<keyword evidence="6 15" id="KW-0963">Cytoplasm</keyword>
<dbReference type="Gene3D" id="3.80.30.20">
    <property type="entry name" value="tm_1862 like domain"/>
    <property type="match status" value="1"/>
</dbReference>
<evidence type="ECO:0000256" key="11">
    <source>
        <dbReference type="ARBA" id="ARBA00023014"/>
    </source>
</evidence>
<dbReference type="Proteomes" id="UP001305521">
    <property type="component" value="Chromosome"/>
</dbReference>
<evidence type="ECO:0000256" key="7">
    <source>
        <dbReference type="ARBA" id="ARBA00022691"/>
    </source>
</evidence>
<dbReference type="PIRSF" id="PIRSF000167">
    <property type="entry name" value="HemN"/>
    <property type="match status" value="1"/>
</dbReference>
<feature type="domain" description="Radical SAM core" evidence="16">
    <location>
        <begin position="44"/>
        <end position="278"/>
    </location>
</feature>
<dbReference type="SUPFAM" id="SSF102114">
    <property type="entry name" value="Radical SAM enzymes"/>
    <property type="match status" value="1"/>
</dbReference>
<dbReference type="InterPro" id="IPR058240">
    <property type="entry name" value="rSAM_sf"/>
</dbReference>
<comment type="function">
    <text evidence="13">Involved in the heme biosynthesis. Catalyzes the anaerobic oxidative decarboxylation of propionate groups of rings A and B of coproporphyrinogen III to yield the vinyl groups in protoporphyrinogen IX.</text>
</comment>
<comment type="subcellular location">
    <subcellularLocation>
        <location evidence="1 15">Cytoplasm</location>
    </subcellularLocation>
</comment>
<dbReference type="Pfam" id="PF04055">
    <property type="entry name" value="Radical_SAM"/>
    <property type="match status" value="1"/>
</dbReference>
<evidence type="ECO:0000313" key="17">
    <source>
        <dbReference type="EMBL" id="WPB85071.1"/>
    </source>
</evidence>
<dbReference type="RefSeq" id="WP_318649036.1">
    <property type="nucleotide sequence ID" value="NZ_CP137852.1"/>
</dbReference>
<reference evidence="17 18" key="1">
    <citation type="submission" date="2023-11" db="EMBL/GenBank/DDBJ databases">
        <title>Arctic aerobic anoxygenic photoheterotroph Sediminicoccus rosea KRV36 adapts its photosynthesis to long days of polar summer.</title>
        <authorList>
            <person name="Tomasch J."/>
            <person name="Kopejtka K."/>
            <person name="Bily T."/>
            <person name="Gardiner A.T."/>
            <person name="Gardian Z."/>
            <person name="Shivaramu S."/>
            <person name="Koblizek M."/>
            <person name="Engelhardt F."/>
            <person name="Kaftan D."/>
        </authorList>
    </citation>
    <scope>NUCLEOTIDE SEQUENCE [LARGE SCALE GENOMIC DNA]</scope>
    <source>
        <strain evidence="17 18">R-30</strain>
    </source>
</reference>
<evidence type="ECO:0000256" key="8">
    <source>
        <dbReference type="ARBA" id="ARBA00022723"/>
    </source>
</evidence>
<evidence type="ECO:0000256" key="13">
    <source>
        <dbReference type="ARBA" id="ARBA00024295"/>
    </source>
</evidence>
<dbReference type="Gene3D" id="1.10.10.920">
    <property type="match status" value="1"/>
</dbReference>
<evidence type="ECO:0000256" key="2">
    <source>
        <dbReference type="ARBA" id="ARBA00004785"/>
    </source>
</evidence>
<protein>
    <recommendedName>
        <fullName evidence="15">Coproporphyrinogen-III oxidase</fullName>
        <ecNumber evidence="15">1.3.98.3</ecNumber>
    </recommendedName>
</protein>
<dbReference type="InterPro" id="IPR007197">
    <property type="entry name" value="rSAM"/>
</dbReference>
<evidence type="ECO:0000256" key="1">
    <source>
        <dbReference type="ARBA" id="ARBA00004496"/>
    </source>
</evidence>
<evidence type="ECO:0000256" key="14">
    <source>
        <dbReference type="ARBA" id="ARBA00048321"/>
    </source>
</evidence>
<evidence type="ECO:0000256" key="15">
    <source>
        <dbReference type="PIRNR" id="PIRNR000167"/>
    </source>
</evidence>
<dbReference type="GO" id="GO:0051989">
    <property type="term" value="F:coproporphyrinogen dehydrogenase activity"/>
    <property type="evidence" value="ECO:0007669"/>
    <property type="project" value="UniProtKB-EC"/>
</dbReference>
<dbReference type="PANTHER" id="PTHR13932">
    <property type="entry name" value="COPROPORPHYRINIGEN III OXIDASE"/>
    <property type="match status" value="1"/>
</dbReference>
<comment type="cofactor">
    <cofactor evidence="15">
        <name>[4Fe-4S] cluster</name>
        <dbReference type="ChEBI" id="CHEBI:49883"/>
    </cofactor>
    <text evidence="15">Binds 1 [4Fe-4S] cluster. The cluster is coordinated with 3 cysteines and an exchangeable S-adenosyl-L-methionine.</text>
</comment>
<dbReference type="SFLD" id="SFLDG01065">
    <property type="entry name" value="anaerobic_coproporphyrinogen-I"/>
    <property type="match status" value="1"/>
</dbReference>
<comment type="similarity">
    <text evidence="3 15">Belongs to the anaerobic coproporphyrinogen-III oxidase family.</text>
</comment>